<dbReference type="KEGG" id="gce:KYE46_17305"/>
<gene>
    <name evidence="2" type="ORF">KYE46_17305</name>
</gene>
<feature type="compositionally biased region" description="Low complexity" evidence="1">
    <location>
        <begin position="12"/>
        <end position="21"/>
    </location>
</feature>
<reference evidence="2 3" key="1">
    <citation type="submission" date="2021-07" db="EMBL/GenBank/DDBJ databases">
        <title>A novel Jannaschia species isolated from marine dinoflagellate Ceratoperidinium margalefii.</title>
        <authorList>
            <person name="Jiang Y."/>
            <person name="Li Z."/>
        </authorList>
    </citation>
    <scope>NUCLEOTIDE SEQUENCE [LARGE SCALE GENOMIC DNA]</scope>
    <source>
        <strain evidence="2 3">J12C1-MA-4</strain>
    </source>
</reference>
<organism evidence="2 3">
    <name type="scientific">Gymnodinialimonas ceratoperidinii</name>
    <dbReference type="NCBI Taxonomy" id="2856823"/>
    <lineage>
        <taxon>Bacteria</taxon>
        <taxon>Pseudomonadati</taxon>
        <taxon>Pseudomonadota</taxon>
        <taxon>Alphaproteobacteria</taxon>
        <taxon>Rhodobacterales</taxon>
        <taxon>Paracoccaceae</taxon>
        <taxon>Gymnodinialimonas</taxon>
    </lineage>
</organism>
<accession>A0A8F6U192</accession>
<dbReference type="Proteomes" id="UP000825009">
    <property type="component" value="Chromosome"/>
</dbReference>
<sequence length="273" mass="28472">MPLGLEAASPQGLHLALGGDPAAPLAGHSARPLAGRTAAPILGTTRPEQAPASPAAAVPILALRTRAERPATEPPATSSRPPGSLFAGTGGGLFAPLPSRARPRSGPLRPLAGRSAVAQLLSLIASAEAGLAGYDAVQHGARVQPPAPPTRMTLREIHAWIAATPGQPHAIGRYQFIPPTLRRVTEIRGLGPDTLFTSEVQDSLALVLLEDAGLRAFEAGTLPRRRFMENLARIWAGLPLPNGRSFYEGYAGNSAAMTWAEFEGGATQIWPRG</sequence>
<evidence type="ECO:0000256" key="1">
    <source>
        <dbReference type="SAM" id="MobiDB-lite"/>
    </source>
</evidence>
<evidence type="ECO:0000313" key="2">
    <source>
        <dbReference type="EMBL" id="QXT41491.1"/>
    </source>
</evidence>
<feature type="region of interest" description="Disordered" evidence="1">
    <location>
        <begin position="68"/>
        <end position="92"/>
    </location>
</feature>
<keyword evidence="3" id="KW-1185">Reference proteome</keyword>
<protein>
    <submittedName>
        <fullName evidence="2">Uncharacterized protein</fullName>
    </submittedName>
</protein>
<dbReference type="AlphaFoldDB" id="A0A8F6U192"/>
<feature type="region of interest" description="Disordered" evidence="1">
    <location>
        <begin position="1"/>
        <end position="21"/>
    </location>
</feature>
<proteinExistence type="predicted"/>
<name>A0A8F6U192_9RHOB</name>
<dbReference type="EMBL" id="CP079194">
    <property type="protein sequence ID" value="QXT41491.1"/>
    <property type="molecule type" value="Genomic_DNA"/>
</dbReference>
<evidence type="ECO:0000313" key="3">
    <source>
        <dbReference type="Proteomes" id="UP000825009"/>
    </source>
</evidence>